<protein>
    <submittedName>
        <fullName evidence="4">NAD(P)-dependent dehydrogenase, short-chain alcohol dehydrogenase family</fullName>
    </submittedName>
</protein>
<dbReference type="CDD" id="cd05233">
    <property type="entry name" value="SDR_c"/>
    <property type="match status" value="1"/>
</dbReference>
<evidence type="ECO:0000256" key="1">
    <source>
        <dbReference type="ARBA" id="ARBA00006484"/>
    </source>
</evidence>
<dbReference type="SUPFAM" id="SSF51735">
    <property type="entry name" value="NAD(P)-binding Rossmann-fold domains"/>
    <property type="match status" value="1"/>
</dbReference>
<dbReference type="InterPro" id="IPR002347">
    <property type="entry name" value="SDR_fam"/>
</dbReference>
<dbReference type="PRINTS" id="PR00081">
    <property type="entry name" value="GDHRDH"/>
</dbReference>
<comment type="similarity">
    <text evidence="1">Belongs to the short-chain dehydrogenases/reductases (SDR) family.</text>
</comment>
<dbReference type="InterPro" id="IPR057326">
    <property type="entry name" value="KR_dom"/>
</dbReference>
<keyword evidence="5" id="KW-1185">Reference proteome</keyword>
<dbReference type="InterPro" id="IPR036291">
    <property type="entry name" value="NAD(P)-bd_dom_sf"/>
</dbReference>
<dbReference type="Proteomes" id="UP000185124">
    <property type="component" value="Unassembled WGS sequence"/>
</dbReference>
<dbReference type="Pfam" id="PF13561">
    <property type="entry name" value="adh_short_C2"/>
    <property type="match status" value="1"/>
</dbReference>
<evidence type="ECO:0000313" key="5">
    <source>
        <dbReference type="Proteomes" id="UP000185124"/>
    </source>
</evidence>
<dbReference type="Gene3D" id="3.40.50.720">
    <property type="entry name" value="NAD(P)-binding Rossmann-like Domain"/>
    <property type="match status" value="1"/>
</dbReference>
<dbReference type="PANTHER" id="PTHR43008:SF4">
    <property type="entry name" value="CHAIN DEHYDROGENASE, PUTATIVE (AFU_ORTHOLOGUE AFUA_4G08710)-RELATED"/>
    <property type="match status" value="1"/>
</dbReference>
<feature type="domain" description="Ketoreductase" evidence="3">
    <location>
        <begin position="7"/>
        <end position="185"/>
    </location>
</feature>
<dbReference type="GO" id="GO:0050664">
    <property type="term" value="F:oxidoreductase activity, acting on NAD(P)H, oxygen as acceptor"/>
    <property type="evidence" value="ECO:0007669"/>
    <property type="project" value="TreeGrafter"/>
</dbReference>
<reference evidence="5" key="1">
    <citation type="submission" date="2016-12" db="EMBL/GenBank/DDBJ databases">
        <authorList>
            <person name="Varghese N."/>
            <person name="Submissions S."/>
        </authorList>
    </citation>
    <scope>NUCLEOTIDE SEQUENCE [LARGE SCALE GENOMIC DNA]</scope>
    <source>
        <strain evidence="5">DSM 45599</strain>
    </source>
</reference>
<dbReference type="RefSeq" id="WP_074315242.1">
    <property type="nucleotide sequence ID" value="NZ_FSQT01000002.1"/>
</dbReference>
<dbReference type="FunFam" id="3.40.50.720:FF:000084">
    <property type="entry name" value="Short-chain dehydrogenase reductase"/>
    <property type="match status" value="1"/>
</dbReference>
<evidence type="ECO:0000313" key="4">
    <source>
        <dbReference type="EMBL" id="SIN25708.1"/>
    </source>
</evidence>
<keyword evidence="2" id="KW-0560">Oxidoreductase</keyword>
<evidence type="ECO:0000259" key="3">
    <source>
        <dbReference type="SMART" id="SM00822"/>
    </source>
</evidence>
<dbReference type="AlphaFoldDB" id="A0A1N5ZVB8"/>
<evidence type="ECO:0000256" key="2">
    <source>
        <dbReference type="ARBA" id="ARBA00023002"/>
    </source>
</evidence>
<dbReference type="PANTHER" id="PTHR43008">
    <property type="entry name" value="BENZIL REDUCTASE"/>
    <property type="match status" value="1"/>
</dbReference>
<dbReference type="PROSITE" id="PS00061">
    <property type="entry name" value="ADH_SHORT"/>
    <property type="match status" value="1"/>
</dbReference>
<organism evidence="4 5">
    <name type="scientific">Micromonospora cremea</name>
    <dbReference type="NCBI Taxonomy" id="709881"/>
    <lineage>
        <taxon>Bacteria</taxon>
        <taxon>Bacillati</taxon>
        <taxon>Actinomycetota</taxon>
        <taxon>Actinomycetes</taxon>
        <taxon>Micromonosporales</taxon>
        <taxon>Micromonosporaceae</taxon>
        <taxon>Micromonospora</taxon>
    </lineage>
</organism>
<proteinExistence type="inferred from homology"/>
<dbReference type="OrthoDB" id="9803333at2"/>
<dbReference type="STRING" id="709881.SAMN04489832_4503"/>
<dbReference type="EMBL" id="FSQT01000002">
    <property type="protein sequence ID" value="SIN25708.1"/>
    <property type="molecule type" value="Genomic_DNA"/>
</dbReference>
<sequence>MGQLDGKTALVTGGTAGIGLAAARRFAAEGAYVFVTGRRKGPLDEAVTSIGANATGIASDVSNLDDLDRVMRAIEARGAGLDVVFANAGGGEFSPLGSITVEHFVSTFDSNVRGTLFTVQKALPLLNEGASVVLSGSTAAVNGTPAFGVYAASKAAIRSFGRTWAAELVGRNIRVNTLIPGPTETPGVAGLAPSPEEAPGLLQAIASGVPMRRMAHPDEIANAALFLASDQSSFMTGGELFVDGGQQQL</sequence>
<gene>
    <name evidence="4" type="ORF">SAMN04489832_4503</name>
</gene>
<accession>A0A1N5ZVB8</accession>
<dbReference type="InterPro" id="IPR020904">
    <property type="entry name" value="Sc_DH/Rdtase_CS"/>
</dbReference>
<dbReference type="SMART" id="SM00822">
    <property type="entry name" value="PKS_KR"/>
    <property type="match status" value="1"/>
</dbReference>
<name>A0A1N5ZVB8_9ACTN</name>